<reference evidence="2" key="1">
    <citation type="submission" date="2014-03" db="EMBL/GenBank/DDBJ databases">
        <authorList>
            <person name="Aksoy S."/>
            <person name="Warren W."/>
            <person name="Wilson R.K."/>
        </authorList>
    </citation>
    <scope>NUCLEOTIDE SEQUENCE [LARGE SCALE GENOMIC DNA]</scope>
    <source>
        <strain evidence="2">IAEA</strain>
    </source>
</reference>
<dbReference type="AlphaFoldDB" id="A0A1B0AE09"/>
<evidence type="ECO:0000313" key="1">
    <source>
        <dbReference type="EnsemblMetazoa" id="GPAI042732-PA"/>
    </source>
</evidence>
<keyword evidence="2" id="KW-1185">Reference proteome</keyword>
<reference evidence="1" key="2">
    <citation type="submission" date="2020-05" db="UniProtKB">
        <authorList>
            <consortium name="EnsemblMetazoa"/>
        </authorList>
    </citation>
    <scope>IDENTIFICATION</scope>
    <source>
        <strain evidence="1">IAEA</strain>
    </source>
</reference>
<dbReference type="Proteomes" id="UP000092445">
    <property type="component" value="Unassembled WGS sequence"/>
</dbReference>
<evidence type="ECO:0000313" key="2">
    <source>
        <dbReference type="Proteomes" id="UP000092445"/>
    </source>
</evidence>
<sequence length="146" mass="16799">MEHLTNEIVERNLNYGQAGFFNYVQLTVFGKALFCNKGYCSLNSSLMFHVFNMDLGFVLSNKRNAPLVIKQERVDLSSALLQVISTVIMSNTCTLTLLSFCLQQNNRIERILLTVWRRLKQIFETSTPLRLFLNDSIKILCQGEKL</sequence>
<dbReference type="VEuPathDB" id="VectorBase:GPAI042732"/>
<dbReference type="EnsemblMetazoa" id="GPAI042732-RA">
    <property type="protein sequence ID" value="GPAI042732-PA"/>
    <property type="gene ID" value="GPAI042732"/>
</dbReference>
<name>A0A1B0AE09_GLOPL</name>
<organism evidence="1 2">
    <name type="scientific">Glossina pallidipes</name>
    <name type="common">Tsetse fly</name>
    <dbReference type="NCBI Taxonomy" id="7398"/>
    <lineage>
        <taxon>Eukaryota</taxon>
        <taxon>Metazoa</taxon>
        <taxon>Ecdysozoa</taxon>
        <taxon>Arthropoda</taxon>
        <taxon>Hexapoda</taxon>
        <taxon>Insecta</taxon>
        <taxon>Pterygota</taxon>
        <taxon>Neoptera</taxon>
        <taxon>Endopterygota</taxon>
        <taxon>Diptera</taxon>
        <taxon>Brachycera</taxon>
        <taxon>Muscomorpha</taxon>
        <taxon>Hippoboscoidea</taxon>
        <taxon>Glossinidae</taxon>
        <taxon>Glossina</taxon>
    </lineage>
</organism>
<accession>A0A1B0AE09</accession>
<proteinExistence type="predicted"/>
<protein>
    <submittedName>
        <fullName evidence="1">Uncharacterized protein</fullName>
    </submittedName>
</protein>